<dbReference type="Proteomes" id="UP000184480">
    <property type="component" value="Unassembled WGS sequence"/>
</dbReference>
<keyword evidence="1" id="KW-0732">Signal</keyword>
<evidence type="ECO:0000313" key="3">
    <source>
        <dbReference type="Proteomes" id="UP000184480"/>
    </source>
</evidence>
<feature type="chain" id="PRO_5012635342" evidence="1">
    <location>
        <begin position="22"/>
        <end position="399"/>
    </location>
</feature>
<dbReference type="RefSeq" id="WP_139262100.1">
    <property type="nucleotide sequence ID" value="NZ_BBXL01000019.1"/>
</dbReference>
<accession>A0A1M5HJF3</accession>
<sequence>MKKIFSIVSLVLCMGFLFSCSDDDDNSTTPTNEATKQRDAAVKELKTYEELTRFVQLLEIEDMSGSAATQLTVFAVENLEELDISATLRTSVYPGSPVVKRHVAEGNYNIETLKGLSSIKMLDGTELPVTTVGDNVYVGGTLVTPIYSTSSVSNANPLYRVSKLFSADAAISKRVSKIETKSTDGDVTMVFTYGDNGRLVSYTERYVDDEEDFETTSLFTFNDKNLLTKYEKRNPEGQSEDDAYIIDFTHKDDYTVAVVTEDGRERYKDTLYYVSSTASDALYLDRIQGTYNKYKCEYDANNNLVKFSSANELYEYTYNESNAILANTGIPLWFWIYQDDGFVMFTGKNNVASYKYTEREYESENYTYTYEYDDQGYPTKITCSDASIGTFTITYEVVE</sequence>
<dbReference type="AlphaFoldDB" id="A0A1M5HJF3"/>
<keyword evidence="3" id="KW-1185">Reference proteome</keyword>
<proteinExistence type="predicted"/>
<gene>
    <name evidence="2" type="ORF">SAMN05444362_11681</name>
</gene>
<dbReference type="STRING" id="1346286.SAMN05444362_11681"/>
<evidence type="ECO:0000313" key="2">
    <source>
        <dbReference type="EMBL" id="SHG15952.1"/>
    </source>
</evidence>
<dbReference type="EMBL" id="FQUC01000016">
    <property type="protein sequence ID" value="SHG15952.1"/>
    <property type="molecule type" value="Genomic_DNA"/>
</dbReference>
<organism evidence="2 3">
    <name type="scientific">Dysgonomonas macrotermitis</name>
    <dbReference type="NCBI Taxonomy" id="1346286"/>
    <lineage>
        <taxon>Bacteria</taxon>
        <taxon>Pseudomonadati</taxon>
        <taxon>Bacteroidota</taxon>
        <taxon>Bacteroidia</taxon>
        <taxon>Bacteroidales</taxon>
        <taxon>Dysgonomonadaceae</taxon>
        <taxon>Dysgonomonas</taxon>
    </lineage>
</organism>
<evidence type="ECO:0000256" key="1">
    <source>
        <dbReference type="SAM" id="SignalP"/>
    </source>
</evidence>
<protein>
    <submittedName>
        <fullName evidence="2">YD repeat-containing protein</fullName>
    </submittedName>
</protein>
<dbReference type="SUPFAM" id="SSF82153">
    <property type="entry name" value="FAS1 domain"/>
    <property type="match status" value="1"/>
</dbReference>
<name>A0A1M5HJF3_9BACT</name>
<feature type="signal peptide" evidence="1">
    <location>
        <begin position="1"/>
        <end position="21"/>
    </location>
</feature>
<reference evidence="3" key="1">
    <citation type="submission" date="2016-11" db="EMBL/GenBank/DDBJ databases">
        <authorList>
            <person name="Varghese N."/>
            <person name="Submissions S."/>
        </authorList>
    </citation>
    <scope>NUCLEOTIDE SEQUENCE [LARGE SCALE GENOMIC DNA]</scope>
    <source>
        <strain evidence="3">DSM 27370</strain>
    </source>
</reference>
<dbReference type="PROSITE" id="PS51257">
    <property type="entry name" value="PROKAR_LIPOPROTEIN"/>
    <property type="match status" value="1"/>
</dbReference>
<dbReference type="InterPro" id="IPR036378">
    <property type="entry name" value="FAS1_dom_sf"/>
</dbReference>
<dbReference type="Gene3D" id="2.30.180.10">
    <property type="entry name" value="FAS1 domain"/>
    <property type="match status" value="1"/>
</dbReference>